<sequence>MFRRVIIEDWHQYLPLIGFVLTLAVFLVMLLRALLMRRERCQALAQLPLEEPEWAAPASPAMRPPCNGQCAECRCARDNLLSAPKPPLTDPS</sequence>
<dbReference type="RefSeq" id="WP_147263305.1">
    <property type="nucleotide sequence ID" value="NZ_QNRR01000002.1"/>
</dbReference>
<feature type="transmembrane region" description="Helical" evidence="1">
    <location>
        <begin position="12"/>
        <end position="35"/>
    </location>
</feature>
<evidence type="ECO:0000313" key="3">
    <source>
        <dbReference type="Proteomes" id="UP000253426"/>
    </source>
</evidence>
<reference evidence="2 3" key="1">
    <citation type="submission" date="2018-06" db="EMBL/GenBank/DDBJ databases">
        <title>Genomic Encyclopedia of Type Strains, Phase IV (KMG-IV): sequencing the most valuable type-strain genomes for metagenomic binning, comparative biology and taxonomic classification.</title>
        <authorList>
            <person name="Goeker M."/>
        </authorList>
    </citation>
    <scope>NUCLEOTIDE SEQUENCE [LARGE SCALE GENOMIC DNA]</scope>
    <source>
        <strain evidence="2 3">DSM 25532</strain>
    </source>
</reference>
<protein>
    <submittedName>
        <fullName evidence="2">Uncharacterized protein</fullName>
    </submittedName>
</protein>
<gene>
    <name evidence="2" type="ORF">DES53_102854</name>
</gene>
<keyword evidence="1" id="KW-1133">Transmembrane helix</keyword>
<name>A0A366HU50_9BACT</name>
<dbReference type="AlphaFoldDB" id="A0A366HU50"/>
<proteinExistence type="predicted"/>
<keyword evidence="3" id="KW-1185">Reference proteome</keyword>
<evidence type="ECO:0000256" key="1">
    <source>
        <dbReference type="SAM" id="Phobius"/>
    </source>
</evidence>
<dbReference type="EMBL" id="QNRR01000002">
    <property type="protein sequence ID" value="RBP46463.1"/>
    <property type="molecule type" value="Genomic_DNA"/>
</dbReference>
<evidence type="ECO:0000313" key="2">
    <source>
        <dbReference type="EMBL" id="RBP46463.1"/>
    </source>
</evidence>
<comment type="caution">
    <text evidence="2">The sequence shown here is derived from an EMBL/GenBank/DDBJ whole genome shotgun (WGS) entry which is preliminary data.</text>
</comment>
<accession>A0A366HU50</accession>
<keyword evidence="1" id="KW-0472">Membrane</keyword>
<keyword evidence="1" id="KW-0812">Transmembrane</keyword>
<dbReference type="Proteomes" id="UP000253426">
    <property type="component" value="Unassembled WGS sequence"/>
</dbReference>
<organism evidence="2 3">
    <name type="scientific">Roseimicrobium gellanilyticum</name>
    <dbReference type="NCBI Taxonomy" id="748857"/>
    <lineage>
        <taxon>Bacteria</taxon>
        <taxon>Pseudomonadati</taxon>
        <taxon>Verrucomicrobiota</taxon>
        <taxon>Verrucomicrobiia</taxon>
        <taxon>Verrucomicrobiales</taxon>
        <taxon>Verrucomicrobiaceae</taxon>
        <taxon>Roseimicrobium</taxon>
    </lineage>
</organism>